<dbReference type="AlphaFoldDB" id="N1QW53"/>
<dbReference type="EnsemblPlants" id="EMT13608">
    <property type="protein sequence ID" value="EMT13608"/>
    <property type="gene ID" value="F775_25015"/>
</dbReference>
<reference evidence="1" key="1">
    <citation type="submission" date="2015-06" db="UniProtKB">
        <authorList>
            <consortium name="EnsemblPlants"/>
        </authorList>
    </citation>
    <scope>IDENTIFICATION</scope>
</reference>
<name>N1QW53_AEGTA</name>
<accession>N1QW53</accession>
<proteinExistence type="predicted"/>
<evidence type="ECO:0000313" key="1">
    <source>
        <dbReference type="EnsemblPlants" id="EMT13608"/>
    </source>
</evidence>
<sequence>MALLPKIHPFSSLVQSGLLIPSRDCSSYPLVQILTGLGPSITCLTGRSRGRQALLSTGHKLLPTKTKELIVEIQLLGEEIMNREQNILSLKEYLICPWISTISQAKKYSWEIYRDPQECASYVTTHYPFVIEPLSHFGQQSLQAILSAISQKLEYI</sequence>
<protein>
    <submittedName>
        <fullName evidence="1">Uncharacterized protein</fullName>
    </submittedName>
</protein>
<organism evidence="1">
    <name type="scientific">Aegilops tauschii</name>
    <name type="common">Tausch's goatgrass</name>
    <name type="synonym">Aegilops squarrosa</name>
    <dbReference type="NCBI Taxonomy" id="37682"/>
    <lineage>
        <taxon>Eukaryota</taxon>
        <taxon>Viridiplantae</taxon>
        <taxon>Streptophyta</taxon>
        <taxon>Embryophyta</taxon>
        <taxon>Tracheophyta</taxon>
        <taxon>Spermatophyta</taxon>
        <taxon>Magnoliopsida</taxon>
        <taxon>Liliopsida</taxon>
        <taxon>Poales</taxon>
        <taxon>Poaceae</taxon>
        <taxon>BOP clade</taxon>
        <taxon>Pooideae</taxon>
        <taxon>Triticodae</taxon>
        <taxon>Triticeae</taxon>
        <taxon>Triticinae</taxon>
        <taxon>Aegilops</taxon>
    </lineage>
</organism>